<dbReference type="Proteomes" id="UP000288805">
    <property type="component" value="Unassembled WGS sequence"/>
</dbReference>
<dbReference type="Pfam" id="PF05678">
    <property type="entry name" value="VQ"/>
    <property type="match status" value="1"/>
</dbReference>
<evidence type="ECO:0000256" key="1">
    <source>
        <dbReference type="SAM" id="MobiDB-lite"/>
    </source>
</evidence>
<feature type="region of interest" description="Disordered" evidence="1">
    <location>
        <begin position="383"/>
        <end position="412"/>
    </location>
</feature>
<feature type="region of interest" description="Disordered" evidence="1">
    <location>
        <begin position="323"/>
        <end position="369"/>
    </location>
</feature>
<dbReference type="InterPro" id="IPR039609">
    <property type="entry name" value="VQ_15/22"/>
</dbReference>
<feature type="compositionally biased region" description="Polar residues" evidence="1">
    <location>
        <begin position="323"/>
        <end position="333"/>
    </location>
</feature>
<feature type="region of interest" description="Disordered" evidence="1">
    <location>
        <begin position="1"/>
        <end position="63"/>
    </location>
</feature>
<dbReference type="InterPro" id="IPR008889">
    <property type="entry name" value="VQ"/>
</dbReference>
<protein>
    <recommendedName>
        <fullName evidence="2">VQ domain-containing protein</fullName>
    </recommendedName>
</protein>
<dbReference type="AlphaFoldDB" id="A0A438F8J1"/>
<feature type="compositionally biased region" description="Polar residues" evidence="1">
    <location>
        <begin position="122"/>
        <end position="134"/>
    </location>
</feature>
<reference evidence="3 4" key="1">
    <citation type="journal article" date="2018" name="PLoS Genet.">
        <title>Population sequencing reveals clonal diversity and ancestral inbreeding in the grapevine cultivar Chardonnay.</title>
        <authorList>
            <person name="Roach M.J."/>
            <person name="Johnson D.L."/>
            <person name="Bohlmann J."/>
            <person name="van Vuuren H.J."/>
            <person name="Jones S.J."/>
            <person name="Pretorius I.S."/>
            <person name="Schmidt S.A."/>
            <person name="Borneman A.R."/>
        </authorList>
    </citation>
    <scope>NUCLEOTIDE SEQUENCE [LARGE SCALE GENOMIC DNA]</scope>
    <source>
        <strain evidence="4">cv. Chardonnay</strain>
        <tissue evidence="3">Leaf</tissue>
    </source>
</reference>
<accession>A0A438F8J1</accession>
<comment type="caution">
    <text evidence="3">The sequence shown here is derived from an EMBL/GenBank/DDBJ whole genome shotgun (WGS) entry which is preliminary data.</text>
</comment>
<feature type="compositionally biased region" description="Low complexity" evidence="1">
    <location>
        <begin position="1"/>
        <end position="14"/>
    </location>
</feature>
<proteinExistence type="predicted"/>
<evidence type="ECO:0000313" key="4">
    <source>
        <dbReference type="Proteomes" id="UP000288805"/>
    </source>
</evidence>
<gene>
    <name evidence="3" type="ORF">CK203_096997</name>
</gene>
<name>A0A438F8J1_VITVI</name>
<dbReference type="EMBL" id="QGNW01001090">
    <property type="protein sequence ID" value="RVW56263.1"/>
    <property type="molecule type" value="Genomic_DNA"/>
</dbReference>
<sequence length="412" mass="43901">MDSGNSSSMQSSSGGDEEYESRPESIPAFLNPSGHFGSVSSNPQPPPFPHHQNHPPTLFDPRSNYVDAFSQSSANPNANSLLVFFLNIIIRPSMLGVQGPGQGQFPSSSSTRMMSVHENGGRASSASLPSDQTNVVRSSKKRTRASRRAPTTVLTTDTSNFRAMVQEFTGIPAPPFSASPYSRRLDLFGAGSSIKPGHLEPLGPLYPLRPSPHKVQPNLFVSSSSSHLLLSSTLLSATLLFLLLILPLPSTNNIITTSMAAATNAINSGSNTYQLPSDPGFPKQPQNPMYRFFGTKSPASLTLPLPSFEELGVPHGHVNANISGLPSHATSGGSRRLRTDDNGTCWRDGAGSNEGSREQLRPFNGNYGDSPQVSSFKLNCSASSSAFHPEKGSDNVSSRGEGTVDSWICPSD</sequence>
<feature type="compositionally biased region" description="Basic residues" evidence="1">
    <location>
        <begin position="138"/>
        <end position="147"/>
    </location>
</feature>
<feature type="domain" description="VQ" evidence="2">
    <location>
        <begin position="148"/>
        <end position="175"/>
    </location>
</feature>
<organism evidence="3 4">
    <name type="scientific">Vitis vinifera</name>
    <name type="common">Grape</name>
    <dbReference type="NCBI Taxonomy" id="29760"/>
    <lineage>
        <taxon>Eukaryota</taxon>
        <taxon>Viridiplantae</taxon>
        <taxon>Streptophyta</taxon>
        <taxon>Embryophyta</taxon>
        <taxon>Tracheophyta</taxon>
        <taxon>Spermatophyta</taxon>
        <taxon>Magnoliopsida</taxon>
        <taxon>eudicotyledons</taxon>
        <taxon>Gunneridae</taxon>
        <taxon>Pentapetalae</taxon>
        <taxon>rosids</taxon>
        <taxon>Vitales</taxon>
        <taxon>Vitaceae</taxon>
        <taxon>Viteae</taxon>
        <taxon>Vitis</taxon>
    </lineage>
</organism>
<evidence type="ECO:0000259" key="2">
    <source>
        <dbReference type="Pfam" id="PF05678"/>
    </source>
</evidence>
<dbReference type="PANTHER" id="PTHR33179">
    <property type="entry name" value="VQ MOTIF-CONTAINING PROTEIN"/>
    <property type="match status" value="1"/>
</dbReference>
<feature type="region of interest" description="Disordered" evidence="1">
    <location>
        <begin position="98"/>
        <end position="152"/>
    </location>
</feature>
<evidence type="ECO:0000313" key="3">
    <source>
        <dbReference type="EMBL" id="RVW56263.1"/>
    </source>
</evidence>
<dbReference type="PANTHER" id="PTHR33179:SF58">
    <property type="entry name" value="OS08G0409500 PROTEIN"/>
    <property type="match status" value="1"/>
</dbReference>